<keyword evidence="2" id="KW-1185">Reference proteome</keyword>
<gene>
    <name evidence="1" type="ORF">BDY19DRAFT_924526</name>
</gene>
<evidence type="ECO:0000313" key="1">
    <source>
        <dbReference type="EMBL" id="KAI0092470.1"/>
    </source>
</evidence>
<protein>
    <submittedName>
        <fullName evidence="1">Magnesium transporter NIPA-domain-containing protein</fullName>
    </submittedName>
</protein>
<comment type="caution">
    <text evidence="1">The sequence shown here is derived from an EMBL/GenBank/DDBJ whole genome shotgun (WGS) entry which is preliminary data.</text>
</comment>
<reference evidence="1" key="1">
    <citation type="journal article" date="2021" name="Environ. Microbiol.">
        <title>Gene family expansions and transcriptome signatures uncover fungal adaptations to wood decay.</title>
        <authorList>
            <person name="Hage H."/>
            <person name="Miyauchi S."/>
            <person name="Viragh M."/>
            <person name="Drula E."/>
            <person name="Min B."/>
            <person name="Chaduli D."/>
            <person name="Navarro D."/>
            <person name="Favel A."/>
            <person name="Norest M."/>
            <person name="Lesage-Meessen L."/>
            <person name="Balint B."/>
            <person name="Merenyi Z."/>
            <person name="de Eugenio L."/>
            <person name="Morin E."/>
            <person name="Martinez A.T."/>
            <person name="Baldrian P."/>
            <person name="Stursova M."/>
            <person name="Martinez M.J."/>
            <person name="Novotny C."/>
            <person name="Magnuson J.K."/>
            <person name="Spatafora J.W."/>
            <person name="Maurice S."/>
            <person name="Pangilinan J."/>
            <person name="Andreopoulos W."/>
            <person name="LaButti K."/>
            <person name="Hundley H."/>
            <person name="Na H."/>
            <person name="Kuo A."/>
            <person name="Barry K."/>
            <person name="Lipzen A."/>
            <person name="Henrissat B."/>
            <person name="Riley R."/>
            <person name="Ahrendt S."/>
            <person name="Nagy L.G."/>
            <person name="Grigoriev I.V."/>
            <person name="Martin F."/>
            <person name="Rosso M.N."/>
        </authorList>
    </citation>
    <scope>NUCLEOTIDE SEQUENCE</scope>
    <source>
        <strain evidence="1">CBS 384.51</strain>
    </source>
</reference>
<dbReference type="EMBL" id="MU274903">
    <property type="protein sequence ID" value="KAI0092470.1"/>
    <property type="molecule type" value="Genomic_DNA"/>
</dbReference>
<dbReference type="Proteomes" id="UP001055072">
    <property type="component" value="Unassembled WGS sequence"/>
</dbReference>
<name>A0ACB8UFM1_9APHY</name>
<proteinExistence type="predicted"/>
<evidence type="ECO:0000313" key="2">
    <source>
        <dbReference type="Proteomes" id="UP001055072"/>
    </source>
</evidence>
<organism evidence="1 2">
    <name type="scientific">Irpex rosettiformis</name>
    <dbReference type="NCBI Taxonomy" id="378272"/>
    <lineage>
        <taxon>Eukaryota</taxon>
        <taxon>Fungi</taxon>
        <taxon>Dikarya</taxon>
        <taxon>Basidiomycota</taxon>
        <taxon>Agaricomycotina</taxon>
        <taxon>Agaricomycetes</taxon>
        <taxon>Polyporales</taxon>
        <taxon>Irpicaceae</taxon>
        <taxon>Irpex</taxon>
    </lineage>
</organism>
<accession>A0ACB8UFM1</accession>
<sequence>MQTPAATECHVAMISFLLSSVLDTPDDMHASEPNISTWLRRLLDEIALPGLPQFSPATVAGISVAIIGNILISLALNCQKLAHRRLERERELQRAKNIGKDTNRRSNGINGNRQDTAHEFDEQEEDGELTPTGLPLRHVSSFHGLEEQSESQPLLPRSHSDAITTRRVPLFRRLFSWNKRRDSLEGYNHSLTPVDVVVDEPSSASIREASQAGRDSEDGNESDYLRSKLWWFGFTLMNIGEMGNFISYAFAPASVVAPLGTFALVANCVFAPVMLKEKFRKRDIFGIIIAIVGAVTVVLSANPSDTRLDPATLLRAISQKVFIVFSLIYIAAALVLSSLSESSIGTKHVFVDIGLCAIFGGFTVLSTKAISTLLTKEWFEIFTEWITYPIIAVLLGTGIGQIRYLNRALMRFDSKIVVPTQFVMFNLSAIVGSAILYGDFQRATFHQIVTFLYGCAATFAGVFIIAWAPSKYTMSDDEVEGPTPHDEDLETAPTNGFGPIIPRDVRLNSLSHRDRPTLFLPDEAANSIQGTSILKHRQSMIDLIGLSPAQRVLLVHTPRDEVARTLSHGNDDSSDLQRRRAVSWVGDGSPGWRGDRRVRSNVGSRDTSLNRSSQTGSPRATRITHFPP</sequence>